<dbReference type="EC" id="2.1.1.193" evidence="3 12"/>
<dbReference type="GO" id="GO:0005737">
    <property type="term" value="C:cytoplasm"/>
    <property type="evidence" value="ECO:0007669"/>
    <property type="project" value="UniProtKB-SubCell"/>
</dbReference>
<dbReference type="InterPro" id="IPR006700">
    <property type="entry name" value="RsmE"/>
</dbReference>
<dbReference type="AlphaFoldDB" id="A0A1T4M5F9"/>
<evidence type="ECO:0000256" key="5">
    <source>
        <dbReference type="ARBA" id="ARBA00022490"/>
    </source>
</evidence>
<keyword evidence="6 12" id="KW-0698">rRNA processing</keyword>
<accession>A0A1T4M5F9</accession>
<evidence type="ECO:0000256" key="4">
    <source>
        <dbReference type="ARBA" id="ARBA00013673"/>
    </source>
</evidence>
<dbReference type="Gene3D" id="3.40.1280.10">
    <property type="match status" value="1"/>
</dbReference>
<protein>
    <recommendedName>
        <fullName evidence="4 12">Ribosomal RNA small subunit methyltransferase E</fullName>
        <ecNumber evidence="3 12">2.1.1.193</ecNumber>
    </recommendedName>
</protein>
<dbReference type="NCBIfam" id="NF008692">
    <property type="entry name" value="PRK11713.1-5"/>
    <property type="match status" value="1"/>
</dbReference>
<evidence type="ECO:0000259" key="14">
    <source>
        <dbReference type="Pfam" id="PF20260"/>
    </source>
</evidence>
<reference evidence="15 16" key="1">
    <citation type="submission" date="2017-02" db="EMBL/GenBank/DDBJ databases">
        <authorList>
            <person name="Peterson S.W."/>
        </authorList>
    </citation>
    <scope>NUCLEOTIDE SEQUENCE [LARGE SCALE GENOMIC DNA]</scope>
    <source>
        <strain evidence="15 16">ATCC 51222</strain>
    </source>
</reference>
<dbReference type="GO" id="GO:0070042">
    <property type="term" value="F:rRNA (uridine-N3-)-methyltransferase activity"/>
    <property type="evidence" value="ECO:0007669"/>
    <property type="project" value="TreeGrafter"/>
</dbReference>
<evidence type="ECO:0000313" key="16">
    <source>
        <dbReference type="Proteomes" id="UP000190657"/>
    </source>
</evidence>
<comment type="similarity">
    <text evidence="2 12">Belongs to the RNA methyltransferase RsmE family.</text>
</comment>
<evidence type="ECO:0000256" key="9">
    <source>
        <dbReference type="ARBA" id="ARBA00022691"/>
    </source>
</evidence>
<evidence type="ECO:0000256" key="7">
    <source>
        <dbReference type="ARBA" id="ARBA00022603"/>
    </source>
</evidence>
<feature type="domain" description="Ribosomal RNA small subunit methyltransferase E methyltransferase" evidence="13">
    <location>
        <begin position="72"/>
        <end position="232"/>
    </location>
</feature>
<keyword evidence="8 12" id="KW-0808">Transferase</keyword>
<dbReference type="Proteomes" id="UP000190657">
    <property type="component" value="Unassembled WGS sequence"/>
</dbReference>
<evidence type="ECO:0000313" key="15">
    <source>
        <dbReference type="EMBL" id="SJZ62213.1"/>
    </source>
</evidence>
<evidence type="ECO:0000256" key="6">
    <source>
        <dbReference type="ARBA" id="ARBA00022552"/>
    </source>
</evidence>
<gene>
    <name evidence="15" type="ORF">SAMN02745114_01125</name>
</gene>
<dbReference type="SUPFAM" id="SSF75217">
    <property type="entry name" value="alpha/beta knot"/>
    <property type="match status" value="1"/>
</dbReference>
<evidence type="ECO:0000256" key="12">
    <source>
        <dbReference type="PIRNR" id="PIRNR015601"/>
    </source>
</evidence>
<sequence length="240" mass="26216">MQKLFVENISDEKIILDGESARHIAKSLRMRVGDVICVTDGGGEDYGCQIEEITKDEVVLKVCYKQVCESEPSCKVTIYQGVPKSTKLEDIIQKCVELGVTEIVPTLTKRCVSRPDDKSAGKKNQRYQKIALEAAQQSGRGIVPKIENMKNLKQALAEDESEVKIVFFEGGGKKLTDIIDKNTKSVSIFIGPEGGFEEAEVEQIEAAGGVRATLGKRILRTQTAPVAGLTAIMLLTGNLE</sequence>
<dbReference type="PIRSF" id="PIRSF015601">
    <property type="entry name" value="MTase_slr0722"/>
    <property type="match status" value="1"/>
</dbReference>
<evidence type="ECO:0000256" key="2">
    <source>
        <dbReference type="ARBA" id="ARBA00005528"/>
    </source>
</evidence>
<keyword evidence="9 12" id="KW-0949">S-adenosyl-L-methionine</keyword>
<evidence type="ECO:0000259" key="13">
    <source>
        <dbReference type="Pfam" id="PF04452"/>
    </source>
</evidence>
<dbReference type="CDD" id="cd18084">
    <property type="entry name" value="RsmE-like"/>
    <property type="match status" value="1"/>
</dbReference>
<comment type="subcellular location">
    <subcellularLocation>
        <location evidence="1 12">Cytoplasm</location>
    </subcellularLocation>
</comment>
<name>A0A1T4M5F9_9FIRM</name>
<dbReference type="InterPro" id="IPR029026">
    <property type="entry name" value="tRNA_m1G_MTases_N"/>
</dbReference>
<proteinExistence type="inferred from homology"/>
<dbReference type="Pfam" id="PF20260">
    <property type="entry name" value="PUA_4"/>
    <property type="match status" value="1"/>
</dbReference>
<dbReference type="Gene3D" id="2.40.240.20">
    <property type="entry name" value="Hypothetical PUA domain-like, domain 1"/>
    <property type="match status" value="1"/>
</dbReference>
<evidence type="ECO:0000256" key="3">
    <source>
        <dbReference type="ARBA" id="ARBA00012328"/>
    </source>
</evidence>
<dbReference type="EMBL" id="FUWW01000011">
    <property type="protein sequence ID" value="SJZ62213.1"/>
    <property type="molecule type" value="Genomic_DNA"/>
</dbReference>
<evidence type="ECO:0000256" key="10">
    <source>
        <dbReference type="ARBA" id="ARBA00025699"/>
    </source>
</evidence>
<dbReference type="SUPFAM" id="SSF88697">
    <property type="entry name" value="PUA domain-like"/>
    <property type="match status" value="1"/>
</dbReference>
<dbReference type="NCBIfam" id="TIGR00046">
    <property type="entry name" value="RsmE family RNA methyltransferase"/>
    <property type="match status" value="1"/>
</dbReference>
<dbReference type="PANTHER" id="PTHR30027">
    <property type="entry name" value="RIBOSOMAL RNA SMALL SUBUNIT METHYLTRANSFERASE E"/>
    <property type="match status" value="1"/>
</dbReference>
<keyword evidence="5 12" id="KW-0963">Cytoplasm</keyword>
<dbReference type="OrthoDB" id="9815641at2"/>
<feature type="domain" description="Ribosomal RNA small subunit methyltransferase E PUA-like" evidence="14">
    <location>
        <begin position="16"/>
        <end position="63"/>
    </location>
</feature>
<dbReference type="InterPro" id="IPR046886">
    <property type="entry name" value="RsmE_MTase_dom"/>
</dbReference>
<dbReference type="InterPro" id="IPR029028">
    <property type="entry name" value="Alpha/beta_knot_MTases"/>
</dbReference>
<dbReference type="STRING" id="290054.SAMN02745114_01125"/>
<keyword evidence="7 12" id="KW-0489">Methyltransferase</keyword>
<comment type="catalytic activity">
    <reaction evidence="11 12">
        <text>uridine(1498) in 16S rRNA + S-adenosyl-L-methionine = N(3)-methyluridine(1498) in 16S rRNA + S-adenosyl-L-homocysteine + H(+)</text>
        <dbReference type="Rhea" id="RHEA:42920"/>
        <dbReference type="Rhea" id="RHEA-COMP:10283"/>
        <dbReference type="Rhea" id="RHEA-COMP:10284"/>
        <dbReference type="ChEBI" id="CHEBI:15378"/>
        <dbReference type="ChEBI" id="CHEBI:57856"/>
        <dbReference type="ChEBI" id="CHEBI:59789"/>
        <dbReference type="ChEBI" id="CHEBI:65315"/>
        <dbReference type="ChEBI" id="CHEBI:74502"/>
        <dbReference type="EC" id="2.1.1.193"/>
    </reaction>
</comment>
<comment type="function">
    <text evidence="10 12">Specifically methylates the N3 position of the uracil ring of uridine 1498 (m3U1498) in 16S rRNA. Acts on the fully assembled 30S ribosomal subunit.</text>
</comment>
<evidence type="ECO:0000256" key="1">
    <source>
        <dbReference type="ARBA" id="ARBA00004496"/>
    </source>
</evidence>
<dbReference type="InterPro" id="IPR015947">
    <property type="entry name" value="PUA-like_sf"/>
</dbReference>
<evidence type="ECO:0000256" key="8">
    <source>
        <dbReference type="ARBA" id="ARBA00022679"/>
    </source>
</evidence>
<dbReference type="Pfam" id="PF04452">
    <property type="entry name" value="Methyltrans_RNA"/>
    <property type="match status" value="1"/>
</dbReference>
<evidence type="ECO:0000256" key="11">
    <source>
        <dbReference type="ARBA" id="ARBA00047944"/>
    </source>
</evidence>
<dbReference type="GO" id="GO:0070475">
    <property type="term" value="P:rRNA base methylation"/>
    <property type="evidence" value="ECO:0007669"/>
    <property type="project" value="TreeGrafter"/>
</dbReference>
<dbReference type="RefSeq" id="WP_078768603.1">
    <property type="nucleotide sequence ID" value="NZ_FUWW01000011.1"/>
</dbReference>
<dbReference type="InterPro" id="IPR046887">
    <property type="entry name" value="RsmE_PUA-like"/>
</dbReference>
<dbReference type="PANTHER" id="PTHR30027:SF3">
    <property type="entry name" value="16S RRNA (URACIL(1498)-N(3))-METHYLTRANSFERASE"/>
    <property type="match status" value="1"/>
</dbReference>
<organism evidence="15 16">
    <name type="scientific">Eubacterium coprostanoligenes</name>
    <dbReference type="NCBI Taxonomy" id="290054"/>
    <lineage>
        <taxon>Bacteria</taxon>
        <taxon>Bacillati</taxon>
        <taxon>Bacillota</taxon>
        <taxon>Clostridia</taxon>
        <taxon>Eubacteriales</taxon>
        <taxon>Eubacteriaceae</taxon>
        <taxon>Eubacterium</taxon>
    </lineage>
</organism>
<keyword evidence="16" id="KW-1185">Reference proteome</keyword>